<dbReference type="AlphaFoldDB" id="A0A383A6B6"/>
<protein>
    <submittedName>
        <fullName evidence="1">Uncharacterized protein</fullName>
    </submittedName>
</protein>
<accession>A0A383A6B6</accession>
<proteinExistence type="predicted"/>
<reference evidence="1" key="1">
    <citation type="submission" date="2018-05" db="EMBL/GenBank/DDBJ databases">
        <authorList>
            <person name="Lanie J.A."/>
            <person name="Ng W.-L."/>
            <person name="Kazmierczak K.M."/>
            <person name="Andrzejewski T.M."/>
            <person name="Davidsen T.M."/>
            <person name="Wayne K.J."/>
            <person name="Tettelin H."/>
            <person name="Glass J.I."/>
            <person name="Rusch D."/>
            <person name="Podicherti R."/>
            <person name="Tsui H.-C.T."/>
            <person name="Winkler M.E."/>
        </authorList>
    </citation>
    <scope>NUCLEOTIDE SEQUENCE</scope>
</reference>
<dbReference type="EMBL" id="UINC01189462">
    <property type="protein sequence ID" value="SVE03160.1"/>
    <property type="molecule type" value="Genomic_DNA"/>
</dbReference>
<feature type="non-terminal residue" evidence="1">
    <location>
        <position position="23"/>
    </location>
</feature>
<sequence length="23" mass="2752">MVIDNKIPKKLINKIFRSLPKKQ</sequence>
<gene>
    <name evidence="1" type="ORF">METZ01_LOCUS456014</name>
</gene>
<name>A0A383A6B6_9ZZZZ</name>
<evidence type="ECO:0000313" key="1">
    <source>
        <dbReference type="EMBL" id="SVE03160.1"/>
    </source>
</evidence>
<organism evidence="1">
    <name type="scientific">marine metagenome</name>
    <dbReference type="NCBI Taxonomy" id="408172"/>
    <lineage>
        <taxon>unclassified sequences</taxon>
        <taxon>metagenomes</taxon>
        <taxon>ecological metagenomes</taxon>
    </lineage>
</organism>